<dbReference type="EMBL" id="JAUIZM010000002">
    <property type="protein sequence ID" value="KAK1398473.1"/>
    <property type="molecule type" value="Genomic_DNA"/>
</dbReference>
<gene>
    <name evidence="4" type="ORF">POM88_008336</name>
</gene>
<evidence type="ECO:0000256" key="1">
    <source>
        <dbReference type="ARBA" id="ARBA00022741"/>
    </source>
</evidence>
<evidence type="ECO:0000313" key="4">
    <source>
        <dbReference type="EMBL" id="KAK1398473.1"/>
    </source>
</evidence>
<keyword evidence="1" id="KW-0547">Nucleotide-binding</keyword>
<organism evidence="4 5">
    <name type="scientific">Heracleum sosnowskyi</name>
    <dbReference type="NCBI Taxonomy" id="360622"/>
    <lineage>
        <taxon>Eukaryota</taxon>
        <taxon>Viridiplantae</taxon>
        <taxon>Streptophyta</taxon>
        <taxon>Embryophyta</taxon>
        <taxon>Tracheophyta</taxon>
        <taxon>Spermatophyta</taxon>
        <taxon>Magnoliopsida</taxon>
        <taxon>eudicotyledons</taxon>
        <taxon>Gunneridae</taxon>
        <taxon>Pentapetalae</taxon>
        <taxon>asterids</taxon>
        <taxon>campanulids</taxon>
        <taxon>Apiales</taxon>
        <taxon>Apiaceae</taxon>
        <taxon>Apioideae</taxon>
        <taxon>apioid superclade</taxon>
        <taxon>Tordylieae</taxon>
        <taxon>Tordyliinae</taxon>
        <taxon>Heracleum</taxon>
    </lineage>
</organism>
<proteinExistence type="predicted"/>
<evidence type="ECO:0000256" key="2">
    <source>
        <dbReference type="ARBA" id="ARBA00023134"/>
    </source>
</evidence>
<accession>A0AAD8J8G2</accession>
<comment type="caution">
    <text evidence="4">The sequence shown here is derived from an EMBL/GenBank/DDBJ whole genome shotgun (WGS) entry which is preliminary data.</text>
</comment>
<name>A0AAD8J8G2_9APIA</name>
<protein>
    <recommendedName>
        <fullName evidence="3">GTP-eEF1A C-terminal domain-containing protein</fullName>
    </recommendedName>
</protein>
<keyword evidence="2" id="KW-0342">GTP-binding</keyword>
<dbReference type="InterPro" id="IPR009001">
    <property type="entry name" value="Transl_elong_EF1A/Init_IF2_C"/>
</dbReference>
<reference evidence="4" key="2">
    <citation type="submission" date="2023-05" db="EMBL/GenBank/DDBJ databases">
        <authorList>
            <person name="Schelkunov M.I."/>
        </authorList>
    </citation>
    <scope>NUCLEOTIDE SEQUENCE</scope>
    <source>
        <strain evidence="4">Hsosn_3</strain>
        <tissue evidence="4">Leaf</tissue>
    </source>
</reference>
<dbReference type="PANTHER" id="PTHR44830:SF1">
    <property type="entry name" value="TR-TYPE G DOMAIN-CONTAINING PROTEIN"/>
    <property type="match status" value="1"/>
</dbReference>
<dbReference type="Pfam" id="PF22594">
    <property type="entry name" value="GTP-eEF1A_C"/>
    <property type="match status" value="1"/>
</dbReference>
<dbReference type="InterPro" id="IPR054696">
    <property type="entry name" value="GTP-eEF1A_C"/>
</dbReference>
<dbReference type="GO" id="GO:0005525">
    <property type="term" value="F:GTP binding"/>
    <property type="evidence" value="ECO:0007669"/>
    <property type="project" value="UniProtKB-KW"/>
</dbReference>
<keyword evidence="5" id="KW-1185">Reference proteome</keyword>
<dbReference type="PANTHER" id="PTHR44830">
    <property type="entry name" value="ELONGATION FACTOR 1 ALPHA"/>
    <property type="match status" value="1"/>
</dbReference>
<feature type="domain" description="GTP-eEF1A C-terminal" evidence="3">
    <location>
        <begin position="67"/>
        <end position="119"/>
    </location>
</feature>
<dbReference type="SUPFAM" id="SSF50465">
    <property type="entry name" value="EF-Tu/eEF-1alpha/eIF2-gamma C-terminal domain"/>
    <property type="match status" value="1"/>
</dbReference>
<dbReference type="AlphaFoldDB" id="A0AAD8J8G2"/>
<evidence type="ECO:0000313" key="5">
    <source>
        <dbReference type="Proteomes" id="UP001237642"/>
    </source>
</evidence>
<dbReference type="Gene3D" id="2.40.30.10">
    <property type="entry name" value="Translation factors"/>
    <property type="match status" value="1"/>
</dbReference>
<reference evidence="4" key="1">
    <citation type="submission" date="2023-02" db="EMBL/GenBank/DDBJ databases">
        <title>Genome of toxic invasive species Heracleum sosnowskyi carries increased number of genes despite the absence of recent whole-genome duplications.</title>
        <authorList>
            <person name="Schelkunov M."/>
            <person name="Shtratnikova V."/>
            <person name="Makarenko M."/>
            <person name="Klepikova A."/>
            <person name="Omelchenko D."/>
            <person name="Novikova G."/>
            <person name="Obukhova E."/>
            <person name="Bogdanov V."/>
            <person name="Penin A."/>
            <person name="Logacheva M."/>
        </authorList>
    </citation>
    <scope>NUCLEOTIDE SEQUENCE</scope>
    <source>
        <strain evidence="4">Hsosn_3</strain>
        <tissue evidence="4">Leaf</tissue>
    </source>
</reference>
<evidence type="ECO:0000259" key="3">
    <source>
        <dbReference type="Pfam" id="PF22594"/>
    </source>
</evidence>
<dbReference type="Proteomes" id="UP001237642">
    <property type="component" value="Unassembled WGS sequence"/>
</dbReference>
<sequence length="184" mass="20486">MIERSTNLYWYKGPTLLEALDQMRQRGPQTSPFIFLFRMFTKLVVLELCQWDVLRLISSVVKLPPTPRQIGNGYAPVLDCHTSHIAVKFAELLTKIDRRSGKELEKETKFLKNGDAGMTVAVGVIQVVEEKNPTGAKVTKAAVKKGFLPSQFSSLTCEDSEVSSNLGCLIGSSGSVCQRYYGFF</sequence>